<comment type="subcellular location">
    <subcellularLocation>
        <location evidence="1">Nucleus</location>
    </subcellularLocation>
</comment>
<dbReference type="InterPro" id="IPR000504">
    <property type="entry name" value="RRM_dom"/>
</dbReference>
<evidence type="ECO:0000256" key="2">
    <source>
        <dbReference type="ARBA" id="ARBA00022884"/>
    </source>
</evidence>
<dbReference type="GO" id="GO:0010468">
    <property type="term" value="P:regulation of gene expression"/>
    <property type="evidence" value="ECO:0007669"/>
    <property type="project" value="TreeGrafter"/>
</dbReference>
<dbReference type="AlphaFoldDB" id="A0A6P3XTY1"/>
<dbReference type="GO" id="GO:0003723">
    <property type="term" value="F:RNA binding"/>
    <property type="evidence" value="ECO:0007669"/>
    <property type="project" value="UniProtKB-UniRule"/>
</dbReference>
<evidence type="ECO:0000256" key="3">
    <source>
        <dbReference type="ARBA" id="ARBA00023242"/>
    </source>
</evidence>
<dbReference type="GO" id="GO:0000785">
    <property type="term" value="C:chromatin"/>
    <property type="evidence" value="ECO:0007669"/>
    <property type="project" value="TreeGrafter"/>
</dbReference>
<evidence type="ECO:0000313" key="6">
    <source>
        <dbReference type="Proteomes" id="UP000515204"/>
    </source>
</evidence>
<evidence type="ECO:0000256" key="1">
    <source>
        <dbReference type="ARBA" id="ARBA00004123"/>
    </source>
</evidence>
<dbReference type="Proteomes" id="UP000515204">
    <property type="component" value="Unplaced"/>
</dbReference>
<dbReference type="SUPFAM" id="SSF54928">
    <property type="entry name" value="RNA-binding domain, RBD"/>
    <property type="match status" value="1"/>
</dbReference>
<evidence type="ECO:0000259" key="5">
    <source>
        <dbReference type="PROSITE" id="PS50102"/>
    </source>
</evidence>
<dbReference type="GO" id="GO:0005654">
    <property type="term" value="C:nucleoplasm"/>
    <property type="evidence" value="ECO:0007669"/>
    <property type="project" value="TreeGrafter"/>
</dbReference>
<dbReference type="KEGG" id="dqu:106747880"/>
<proteinExistence type="predicted"/>
<reference evidence="7" key="1">
    <citation type="submission" date="2025-08" db="UniProtKB">
        <authorList>
            <consortium name="RefSeq"/>
        </authorList>
    </citation>
    <scope>IDENTIFICATION</scope>
</reference>
<feature type="domain" description="RRM" evidence="5">
    <location>
        <begin position="8"/>
        <end position="86"/>
    </location>
</feature>
<dbReference type="InterPro" id="IPR035979">
    <property type="entry name" value="RBD_domain_sf"/>
</dbReference>
<dbReference type="PANTHER" id="PTHR48033:SF10">
    <property type="entry name" value="RNA-BINDING PROTEIN SQUID"/>
    <property type="match status" value="1"/>
</dbReference>
<dbReference type="InterPro" id="IPR012677">
    <property type="entry name" value="Nucleotide-bd_a/b_plait_sf"/>
</dbReference>
<accession>A0A6P3XTY1</accession>
<keyword evidence="6" id="KW-1185">Reference proteome</keyword>
<dbReference type="GeneID" id="106747880"/>
<dbReference type="Gene3D" id="3.30.70.330">
    <property type="match status" value="1"/>
</dbReference>
<protein>
    <submittedName>
        <fullName evidence="7">SRA stem-loop-interacting RNA-binding protein, mitochondrial-like</fullName>
    </submittedName>
</protein>
<dbReference type="Pfam" id="PF00076">
    <property type="entry name" value="RRM_1"/>
    <property type="match status" value="1"/>
</dbReference>
<dbReference type="OrthoDB" id="267048at2759"/>
<dbReference type="SMART" id="SM00360">
    <property type="entry name" value="RRM"/>
    <property type="match status" value="1"/>
</dbReference>
<organism evidence="6 7">
    <name type="scientific">Dinoponera quadriceps</name>
    <name type="common">South American ant</name>
    <dbReference type="NCBI Taxonomy" id="609295"/>
    <lineage>
        <taxon>Eukaryota</taxon>
        <taxon>Metazoa</taxon>
        <taxon>Ecdysozoa</taxon>
        <taxon>Arthropoda</taxon>
        <taxon>Hexapoda</taxon>
        <taxon>Insecta</taxon>
        <taxon>Pterygota</taxon>
        <taxon>Neoptera</taxon>
        <taxon>Endopterygota</taxon>
        <taxon>Hymenoptera</taxon>
        <taxon>Apocrita</taxon>
        <taxon>Aculeata</taxon>
        <taxon>Formicoidea</taxon>
        <taxon>Formicidae</taxon>
        <taxon>Ponerinae</taxon>
        <taxon>Ponerini</taxon>
        <taxon>Dinoponera</taxon>
    </lineage>
</organism>
<dbReference type="RefSeq" id="XP_014481348.1">
    <property type="nucleotide sequence ID" value="XM_014625862.1"/>
</dbReference>
<evidence type="ECO:0000256" key="4">
    <source>
        <dbReference type="PROSITE-ProRule" id="PRU00176"/>
    </source>
</evidence>
<evidence type="ECO:0000313" key="7">
    <source>
        <dbReference type="RefSeq" id="XP_014481348.1"/>
    </source>
</evidence>
<dbReference type="PANTHER" id="PTHR48033">
    <property type="entry name" value="RNA-BINDING (RRM/RBD/RNP MOTIFS) FAMILY PROTEIN"/>
    <property type="match status" value="1"/>
</dbReference>
<dbReference type="PROSITE" id="PS50102">
    <property type="entry name" value="RRM"/>
    <property type="match status" value="1"/>
</dbReference>
<name>A0A6P3XTY1_DINQU</name>
<sequence>MAGNLVKYMLQINNIPWTIGRQQLALYFSQFGYVQNATVVFDKQTGFSQGYGYITFLKKQHVDSVLQHEHTLDGQNLSVMIKYGGEDLNNEKFDTRN</sequence>
<gene>
    <name evidence="7" type="primary">LOC106747880</name>
</gene>
<keyword evidence="3" id="KW-0539">Nucleus</keyword>
<keyword evidence="2 4" id="KW-0694">RNA-binding</keyword>